<evidence type="ECO:0000313" key="7">
    <source>
        <dbReference type="Proteomes" id="UP000663791"/>
    </source>
</evidence>
<dbReference type="RefSeq" id="WP_205292523.1">
    <property type="nucleotide sequence ID" value="NZ_CP074406.1"/>
</dbReference>
<evidence type="ECO:0000256" key="1">
    <source>
        <dbReference type="ARBA" id="ARBA00004418"/>
    </source>
</evidence>
<feature type="chain" id="PRO_5039235483" evidence="4">
    <location>
        <begin position="25"/>
        <end position="323"/>
    </location>
</feature>
<evidence type="ECO:0000256" key="2">
    <source>
        <dbReference type="ARBA" id="ARBA00010742"/>
    </source>
</evidence>
<gene>
    <name evidence="6" type="ORF">JK386_15000</name>
</gene>
<dbReference type="PANTHER" id="PTHR30024">
    <property type="entry name" value="ALIPHATIC SULFONATES-BINDING PROTEIN-RELATED"/>
    <property type="match status" value="1"/>
</dbReference>
<evidence type="ECO:0000256" key="3">
    <source>
        <dbReference type="ARBA" id="ARBA00022729"/>
    </source>
</evidence>
<organism evidence="6 7">
    <name type="scientific">Nocardioides faecalis</name>
    <dbReference type="NCBI Taxonomy" id="2803858"/>
    <lineage>
        <taxon>Bacteria</taxon>
        <taxon>Bacillati</taxon>
        <taxon>Actinomycetota</taxon>
        <taxon>Actinomycetes</taxon>
        <taxon>Propionibacteriales</taxon>
        <taxon>Nocardioidaceae</taxon>
        <taxon>Nocardioides</taxon>
    </lineage>
</organism>
<feature type="domain" description="SsuA/THI5-like" evidence="5">
    <location>
        <begin position="47"/>
        <end position="254"/>
    </location>
</feature>
<dbReference type="PROSITE" id="PS51257">
    <property type="entry name" value="PROKAR_LIPOPROTEIN"/>
    <property type="match status" value="1"/>
</dbReference>
<dbReference type="Pfam" id="PF09084">
    <property type="entry name" value="NMT1"/>
    <property type="match status" value="1"/>
</dbReference>
<proteinExistence type="inferred from homology"/>
<dbReference type="SUPFAM" id="SSF53850">
    <property type="entry name" value="Periplasmic binding protein-like II"/>
    <property type="match status" value="1"/>
</dbReference>
<reference evidence="6" key="1">
    <citation type="submission" date="2021-01" db="EMBL/GenBank/DDBJ databases">
        <title>Novel species in genus Nocardioides.</title>
        <authorList>
            <person name="Zhang G."/>
        </authorList>
    </citation>
    <scope>NUCLEOTIDE SEQUENCE</scope>
    <source>
        <strain evidence="6">Zg-536</strain>
    </source>
</reference>
<evidence type="ECO:0000259" key="5">
    <source>
        <dbReference type="Pfam" id="PF09084"/>
    </source>
</evidence>
<accession>A0A938Y6Z0</accession>
<dbReference type="PANTHER" id="PTHR30024:SF47">
    <property type="entry name" value="TAURINE-BINDING PERIPLASMIC PROTEIN"/>
    <property type="match status" value="1"/>
</dbReference>
<comment type="subcellular location">
    <subcellularLocation>
        <location evidence="1">Periplasm</location>
    </subcellularLocation>
</comment>
<dbReference type="AlphaFoldDB" id="A0A938Y6Z0"/>
<dbReference type="Proteomes" id="UP000663791">
    <property type="component" value="Unassembled WGS sequence"/>
</dbReference>
<keyword evidence="3 4" id="KW-0732">Signal</keyword>
<dbReference type="InterPro" id="IPR015168">
    <property type="entry name" value="SsuA/THI5"/>
</dbReference>
<dbReference type="GO" id="GO:0042597">
    <property type="term" value="C:periplasmic space"/>
    <property type="evidence" value="ECO:0007669"/>
    <property type="project" value="UniProtKB-SubCell"/>
</dbReference>
<dbReference type="Gene3D" id="3.40.190.10">
    <property type="entry name" value="Periplasmic binding protein-like II"/>
    <property type="match status" value="2"/>
</dbReference>
<comment type="caution">
    <text evidence="6">The sequence shown here is derived from an EMBL/GenBank/DDBJ whole genome shotgun (WGS) entry which is preliminary data.</text>
</comment>
<keyword evidence="7" id="KW-1185">Reference proteome</keyword>
<protein>
    <submittedName>
        <fullName evidence="6">ABC transporter substrate-binding protein</fullName>
    </submittedName>
</protein>
<comment type="similarity">
    <text evidence="2">Belongs to the bacterial solute-binding protein SsuA/TauA family.</text>
</comment>
<feature type="signal peptide" evidence="4">
    <location>
        <begin position="1"/>
        <end position="24"/>
    </location>
</feature>
<sequence length="323" mass="33214">MASKRLGAAAFAVAALLATTSACSSDDGGSGAADGKINLAVFASVNGAPAFAGDDEGVFEDNDLDVALTTAKTSSEMIPQLIGGKVDIALLDVATSLVAIGQGMDLVYIAGGTDGGIPEGQEDFSFANVWVAKNSGIDSMADLEGKKVGIPQIKSQPWLDLRASVDEAGGDSSKVKFVESPDPLTALKSGQVDATTTPEPVGTIERAKGELKLLGPTNSGGGGHAYVYVTTAAFAKKNPDVVESFAEAVRAANAKVNADKDLLVSTIAEVIKAPSDVLAKSALPVYTEATLTEDDVQFSIDYLEKYDMFEQGAPAAADVLFTR</sequence>
<evidence type="ECO:0000256" key="4">
    <source>
        <dbReference type="SAM" id="SignalP"/>
    </source>
</evidence>
<name>A0A938Y6Z0_9ACTN</name>
<evidence type="ECO:0000313" key="6">
    <source>
        <dbReference type="EMBL" id="MBM9461208.1"/>
    </source>
</evidence>
<dbReference type="EMBL" id="JAERTX010000014">
    <property type="protein sequence ID" value="MBM9461208.1"/>
    <property type="molecule type" value="Genomic_DNA"/>
</dbReference>